<dbReference type="InterPro" id="IPR002872">
    <property type="entry name" value="Proline_DH_dom"/>
</dbReference>
<dbReference type="EC" id="1.5.5.2" evidence="8"/>
<dbReference type="Pfam" id="PF01619">
    <property type="entry name" value="Pro_dh"/>
    <property type="match status" value="1"/>
</dbReference>
<reference evidence="10 11" key="1">
    <citation type="submission" date="2022-12" db="EMBL/GenBank/DDBJ databases">
        <title>Chromosome-level genome of Tegillarca granosa.</title>
        <authorList>
            <person name="Kim J."/>
        </authorList>
    </citation>
    <scope>NUCLEOTIDE SEQUENCE [LARGE SCALE GENOMIC DNA]</scope>
    <source>
        <strain evidence="10">Teg-2019</strain>
        <tissue evidence="10">Adductor muscle</tissue>
    </source>
</reference>
<comment type="catalytic activity">
    <reaction evidence="8">
        <text>L-proline + a quinone = (S)-1-pyrroline-5-carboxylate + a quinol + H(+)</text>
        <dbReference type="Rhea" id="RHEA:23784"/>
        <dbReference type="ChEBI" id="CHEBI:15378"/>
        <dbReference type="ChEBI" id="CHEBI:17388"/>
        <dbReference type="ChEBI" id="CHEBI:24646"/>
        <dbReference type="ChEBI" id="CHEBI:60039"/>
        <dbReference type="ChEBI" id="CHEBI:132124"/>
        <dbReference type="EC" id="1.5.5.2"/>
    </reaction>
</comment>
<feature type="domain" description="Proline dehydrogenase" evidence="9">
    <location>
        <begin position="2"/>
        <end position="66"/>
    </location>
</feature>
<name>A0ABQ9F3I4_TEGGR</name>
<accession>A0ABQ9F3I4</accession>
<keyword evidence="3 8" id="KW-0285">Flavoprotein</keyword>
<keyword evidence="5 8" id="KW-0560">Oxidoreductase</keyword>
<dbReference type="SUPFAM" id="SSF51730">
    <property type="entry name" value="FAD-linked oxidoreductase"/>
    <property type="match status" value="1"/>
</dbReference>
<comment type="cofactor">
    <cofactor evidence="1 8">
        <name>FAD</name>
        <dbReference type="ChEBI" id="CHEBI:57692"/>
    </cofactor>
</comment>
<evidence type="ECO:0000256" key="2">
    <source>
        <dbReference type="ARBA" id="ARBA00005869"/>
    </source>
</evidence>
<dbReference type="Gene3D" id="3.20.20.220">
    <property type="match status" value="1"/>
</dbReference>
<dbReference type="EMBL" id="JARBDR010000440">
    <property type="protein sequence ID" value="KAJ8311961.1"/>
    <property type="molecule type" value="Genomic_DNA"/>
</dbReference>
<comment type="function">
    <text evidence="8">Converts proline to delta-1-pyrroline-5-carboxylate.</text>
</comment>
<dbReference type="Proteomes" id="UP001217089">
    <property type="component" value="Unassembled WGS sequence"/>
</dbReference>
<evidence type="ECO:0000256" key="4">
    <source>
        <dbReference type="ARBA" id="ARBA00022827"/>
    </source>
</evidence>
<organism evidence="10 11">
    <name type="scientific">Tegillarca granosa</name>
    <name type="common">Malaysian cockle</name>
    <name type="synonym">Anadara granosa</name>
    <dbReference type="NCBI Taxonomy" id="220873"/>
    <lineage>
        <taxon>Eukaryota</taxon>
        <taxon>Metazoa</taxon>
        <taxon>Spiralia</taxon>
        <taxon>Lophotrochozoa</taxon>
        <taxon>Mollusca</taxon>
        <taxon>Bivalvia</taxon>
        <taxon>Autobranchia</taxon>
        <taxon>Pteriomorphia</taxon>
        <taxon>Arcoida</taxon>
        <taxon>Arcoidea</taxon>
        <taxon>Arcidae</taxon>
        <taxon>Tegillarca</taxon>
    </lineage>
</organism>
<protein>
    <recommendedName>
        <fullName evidence="8">Proline dehydrogenase</fullName>
        <ecNumber evidence="8">1.5.5.2</ecNumber>
    </recommendedName>
</protein>
<evidence type="ECO:0000313" key="11">
    <source>
        <dbReference type="Proteomes" id="UP001217089"/>
    </source>
</evidence>
<dbReference type="InterPro" id="IPR029041">
    <property type="entry name" value="FAD-linked_oxidoreductase-like"/>
</dbReference>
<keyword evidence="6 8" id="KW-0642">Proline metabolism</keyword>
<sequence>MEELGLQPSNGSVFFGQVYGMCDHISYTLGQNGYLIYKSIPYGTVADTLPYLSRRALENRSVMDFRRERKLLLDAFRDRMSISSTGKT</sequence>
<evidence type="ECO:0000259" key="9">
    <source>
        <dbReference type="Pfam" id="PF01619"/>
    </source>
</evidence>
<evidence type="ECO:0000256" key="1">
    <source>
        <dbReference type="ARBA" id="ARBA00001974"/>
    </source>
</evidence>
<dbReference type="PANTHER" id="PTHR13914:SF29">
    <property type="entry name" value="HYDROXYPROLINE DEHYDROGENASE"/>
    <property type="match status" value="1"/>
</dbReference>
<evidence type="ECO:0000256" key="8">
    <source>
        <dbReference type="RuleBase" id="RU364054"/>
    </source>
</evidence>
<evidence type="ECO:0000256" key="6">
    <source>
        <dbReference type="ARBA" id="ARBA00023062"/>
    </source>
</evidence>
<dbReference type="InterPro" id="IPR015659">
    <property type="entry name" value="Proline_oxidase"/>
</dbReference>
<comment type="similarity">
    <text evidence="2 8">Belongs to the proline oxidase family.</text>
</comment>
<keyword evidence="4 8" id="KW-0274">FAD</keyword>
<evidence type="ECO:0000256" key="5">
    <source>
        <dbReference type="ARBA" id="ARBA00023002"/>
    </source>
</evidence>
<evidence type="ECO:0000256" key="3">
    <source>
        <dbReference type="ARBA" id="ARBA00022630"/>
    </source>
</evidence>
<keyword evidence="11" id="KW-1185">Reference proteome</keyword>
<comment type="catalytic activity">
    <reaction evidence="7">
        <text>trans-4-hydroxy-L-proline + a quinone = (3R,5S)-1-pyrroline-3-hydroxy-5-carboxylate + a quinol + H(+)</text>
        <dbReference type="Rhea" id="RHEA:52512"/>
        <dbReference type="ChEBI" id="CHEBI:15378"/>
        <dbReference type="ChEBI" id="CHEBI:24646"/>
        <dbReference type="ChEBI" id="CHEBI:58375"/>
        <dbReference type="ChEBI" id="CHEBI:62612"/>
        <dbReference type="ChEBI" id="CHEBI:132124"/>
        <dbReference type="EC" id="1.5.5.3"/>
    </reaction>
</comment>
<proteinExistence type="inferred from homology"/>
<comment type="caution">
    <text evidence="10">The sequence shown here is derived from an EMBL/GenBank/DDBJ whole genome shotgun (WGS) entry which is preliminary data.</text>
</comment>
<dbReference type="PANTHER" id="PTHR13914">
    <property type="entry name" value="PROLINE OXIDASE"/>
    <property type="match status" value="1"/>
</dbReference>
<evidence type="ECO:0000256" key="7">
    <source>
        <dbReference type="ARBA" id="ARBA00048242"/>
    </source>
</evidence>
<evidence type="ECO:0000313" key="10">
    <source>
        <dbReference type="EMBL" id="KAJ8311961.1"/>
    </source>
</evidence>
<gene>
    <name evidence="10" type="ORF">KUTeg_009334</name>
</gene>